<dbReference type="EMBL" id="JBBXMP010000452">
    <property type="protein sequence ID" value="KAL0057723.1"/>
    <property type="molecule type" value="Genomic_DNA"/>
</dbReference>
<protein>
    <recommendedName>
        <fullName evidence="3">Transposase</fullName>
    </recommendedName>
</protein>
<evidence type="ECO:0000313" key="1">
    <source>
        <dbReference type="EMBL" id="KAL0057723.1"/>
    </source>
</evidence>
<gene>
    <name evidence="1" type="ORF">AAF712_015624</name>
</gene>
<sequence length="317" mass="36334">MVVLRQHYPKAGVKEMVGLLSREKNMRVPRSVVTAWFRQWEPDLRVPFNIAGSENLRRRFTPGFEDILDAPTRFPELRYDRSDPLQYNVFKWIFIPWIQAELDGWAEGYNTTRKRRQKDKVLPQGGSPDDTEEYPEEYGFVNFKINIDPMASYLAEAEQLWVPPDHEVFKLVPDEFHVITEGVYSELGRPPVNRDNVWQVYMMVLEQIEELAGDNIGGLPITGYNQGDEDYSVSQDDQGMLAQLEEEMARLAPLRDDAGEAYMGGVNGGLKAEGDVWDEQVLDAYVDFTSDEEDNAYDAVVSSDEVDASEVQQHLLQ</sequence>
<evidence type="ECO:0000313" key="2">
    <source>
        <dbReference type="Proteomes" id="UP001437256"/>
    </source>
</evidence>
<proteinExistence type="predicted"/>
<keyword evidence="2" id="KW-1185">Reference proteome</keyword>
<comment type="caution">
    <text evidence="1">The sequence shown here is derived from an EMBL/GenBank/DDBJ whole genome shotgun (WGS) entry which is preliminary data.</text>
</comment>
<reference evidence="1 2" key="1">
    <citation type="submission" date="2024-05" db="EMBL/GenBank/DDBJ databases">
        <title>A draft genome resource for the thread blight pathogen Marasmius tenuissimus strain MS-2.</title>
        <authorList>
            <person name="Yulfo-Soto G.E."/>
            <person name="Baruah I.K."/>
            <person name="Amoako-Attah I."/>
            <person name="Bukari Y."/>
            <person name="Meinhardt L.W."/>
            <person name="Bailey B.A."/>
            <person name="Cohen S.P."/>
        </authorList>
    </citation>
    <scope>NUCLEOTIDE SEQUENCE [LARGE SCALE GENOMIC DNA]</scope>
    <source>
        <strain evidence="1 2">MS-2</strain>
    </source>
</reference>
<name>A0ABR2ZAB0_9AGAR</name>
<evidence type="ECO:0008006" key="3">
    <source>
        <dbReference type="Google" id="ProtNLM"/>
    </source>
</evidence>
<dbReference type="Proteomes" id="UP001437256">
    <property type="component" value="Unassembled WGS sequence"/>
</dbReference>
<accession>A0ABR2ZAB0</accession>
<organism evidence="1 2">
    <name type="scientific">Marasmius tenuissimus</name>
    <dbReference type="NCBI Taxonomy" id="585030"/>
    <lineage>
        <taxon>Eukaryota</taxon>
        <taxon>Fungi</taxon>
        <taxon>Dikarya</taxon>
        <taxon>Basidiomycota</taxon>
        <taxon>Agaricomycotina</taxon>
        <taxon>Agaricomycetes</taxon>
        <taxon>Agaricomycetidae</taxon>
        <taxon>Agaricales</taxon>
        <taxon>Marasmiineae</taxon>
        <taxon>Marasmiaceae</taxon>
        <taxon>Marasmius</taxon>
    </lineage>
</organism>